<dbReference type="GeneID" id="92858803"/>
<keyword evidence="2" id="KW-1185">Reference proteome</keyword>
<accession>Q62ZF6</accession>
<dbReference type="KEGG" id="bld:BLi00235"/>
<dbReference type="AlphaFoldDB" id="Q65P17"/>
<proteinExistence type="predicted"/>
<organism evidence="1 2">
    <name type="scientific">Bacillus licheniformis (strain ATCC 14580 / DSM 13 / JCM 2505 / CCUG 7422 / NBRC 12200 / NCIMB 9375 / NCTC 10341 / NRRL NRS-1264 / Gibson 46)</name>
    <dbReference type="NCBI Taxonomy" id="279010"/>
    <lineage>
        <taxon>Bacteria</taxon>
        <taxon>Bacillati</taxon>
        <taxon>Bacillota</taxon>
        <taxon>Bacilli</taxon>
        <taxon>Bacillales</taxon>
        <taxon>Bacillaceae</taxon>
        <taxon>Bacillus</taxon>
    </lineage>
</organism>
<dbReference type="Gene3D" id="1.10.150.690">
    <property type="entry name" value="DUF2063"/>
    <property type="match status" value="1"/>
</dbReference>
<name>Q65P17_BACLD</name>
<accession>Q65P17</accession>
<dbReference type="KEGG" id="bli:BL00134"/>
<evidence type="ECO:0000313" key="2">
    <source>
        <dbReference type="Proteomes" id="UP000000606"/>
    </source>
</evidence>
<dbReference type="InterPro" id="IPR044922">
    <property type="entry name" value="DUF2063_N_sf"/>
</dbReference>
<dbReference type="Proteomes" id="UP000000606">
    <property type="component" value="Chromosome"/>
</dbReference>
<reference evidence="1 2" key="1">
    <citation type="journal article" date="2004" name="Genome Biol.">
        <title>Complete genome sequence of the industrial bacterium Bacillus licheniformis and comparisons with closely related Bacillus species.</title>
        <authorList>
            <person name="Rey M.W."/>
            <person name="Ramaiya P."/>
            <person name="Nelson B.A."/>
            <person name="Brody-Karpin S.D."/>
            <person name="Zaretsky E.J."/>
            <person name="Tang M."/>
            <person name="Lopez de Leon A."/>
            <person name="Xiang H."/>
            <person name="Gusti V."/>
            <person name="Clausen I.G."/>
            <person name="Olsen P.B."/>
            <person name="Rasmussen M.D."/>
            <person name="Andersen J.T."/>
            <person name="Jorgensen P.L."/>
            <person name="Larsen T.S."/>
            <person name="Sorokin A."/>
            <person name="Bolotin A."/>
            <person name="Lapidus A."/>
            <person name="Galleron N."/>
            <person name="Ehrlich S.D."/>
            <person name="Berka R.M."/>
        </authorList>
    </citation>
    <scope>NUCLEOTIDE SEQUENCE [LARGE SCALE GENOMIC DNA]</scope>
    <source>
        <strain evidence="2">ATCC 14580 / DSM 13 / JCM 2505 / CCUG 7422 / NBRC 12200 / NCIMB 9375 / NCTC 10341 / NRRL NRS-1264 / Gibson 46</strain>
    </source>
</reference>
<evidence type="ECO:0000313" key="1">
    <source>
        <dbReference type="EMBL" id="AAU21852.1"/>
    </source>
</evidence>
<gene>
    <name evidence="1" type="ordered locus">BL00134</name>
</gene>
<dbReference type="HOGENOM" id="CLU_1233006_0_0_9"/>
<protein>
    <submittedName>
        <fullName evidence="1">Uncharacterized protein</fullName>
    </submittedName>
</protein>
<dbReference type="PATRIC" id="fig|279010.13.peg.214"/>
<dbReference type="EMBL" id="CP000002">
    <property type="protein sequence ID" value="AAU21852.1"/>
    <property type="molecule type" value="Genomic_DNA"/>
</dbReference>
<dbReference type="STRING" id="279010.BL00134"/>
<sequence>MTLLKKQYEMFKCVTDENYLKEYKKQNHFDWVNFDFFRKLHFNKRAIRFNHVFPKTKEKTREWEKFVKNFCNQHNYTGQRVEEDADSFVNFLSKKKGNESYIAQLAKHELNIYLVTIGKGNGFVDAFCYPITCFNITSTETKKHNYLYIKGKQGVRVFKIEQSVAIWIENYKNLLCIKEATNLTHNSLNTQEKNQLKIAIDNFKKLGLLDIWKRESINEKSKQH</sequence>
<dbReference type="RefSeq" id="WP_011197494.1">
    <property type="nucleotide sequence ID" value="NC_006270.3"/>
</dbReference>